<feature type="domain" description="CcmS related" evidence="2">
    <location>
        <begin position="809"/>
        <end position="942"/>
    </location>
</feature>
<dbReference type="InterPro" id="IPR058258">
    <property type="entry name" value="CcmS-like"/>
</dbReference>
<comment type="caution">
    <text evidence="3">The sequence shown here is derived from an EMBL/GenBank/DDBJ whole genome shotgun (WGS) entry which is preliminary data.</text>
</comment>
<feature type="region of interest" description="Disordered" evidence="1">
    <location>
        <begin position="202"/>
        <end position="249"/>
    </location>
</feature>
<feature type="compositionally biased region" description="Basic and acidic residues" evidence="1">
    <location>
        <begin position="100"/>
        <end position="111"/>
    </location>
</feature>
<name>A0A9P3L7H3_9APHY</name>
<evidence type="ECO:0000259" key="2">
    <source>
        <dbReference type="Pfam" id="PF26617"/>
    </source>
</evidence>
<feature type="region of interest" description="Disordered" evidence="1">
    <location>
        <begin position="968"/>
        <end position="988"/>
    </location>
</feature>
<feature type="compositionally biased region" description="Low complexity" evidence="1">
    <location>
        <begin position="427"/>
        <end position="438"/>
    </location>
</feature>
<feature type="compositionally biased region" description="Acidic residues" evidence="1">
    <location>
        <begin position="601"/>
        <end position="633"/>
    </location>
</feature>
<feature type="compositionally biased region" description="Pro residues" evidence="1">
    <location>
        <begin position="21"/>
        <end position="33"/>
    </location>
</feature>
<protein>
    <recommendedName>
        <fullName evidence="2">CcmS related domain-containing protein</fullName>
    </recommendedName>
</protein>
<feature type="compositionally biased region" description="Acidic residues" evidence="1">
    <location>
        <begin position="85"/>
        <end position="99"/>
    </location>
</feature>
<evidence type="ECO:0000313" key="4">
    <source>
        <dbReference type="Proteomes" id="UP000703269"/>
    </source>
</evidence>
<gene>
    <name evidence="3" type="ORF">PsYK624_000720</name>
</gene>
<proteinExistence type="predicted"/>
<feature type="compositionally biased region" description="Gly residues" evidence="1">
    <location>
        <begin position="539"/>
        <end position="549"/>
    </location>
</feature>
<sequence>MPKKLKGKQKDPTRQQIPGAFPVPPPPPPPPGKLPTIPEQIQTLPKRNANVHALNGAASGSYPANTWEAAEGEPKYLAGAWGRQDEEEEGDEGEGEDEHGDGWGHHAREGDQWGGGSGTGAHATPAMGASPAAGWGQELPAQGGGGGGWGMANMANMANITSALTSAFGAAPAPAPGPYKGNMKKSPPTVPTPPASKRVAFEAASQMPPGAAPQALGRHTQQSPPQANGVMHAHSQSAPGFAGGWGAPEKPQLGFGGINQPPGAGFVQRQAHQQPARIQTNFPPAPVPPPSQSAPVKLPTGAWTTWGKEPQFGMPQVAATMMASVPTAPSHPQAQSPATAAATVVAPANAILQQAAQRDAQLHAMLDRANARNAMPGQFPPGMHQRHPPAPAAGEQSPAWPQQPKQSWDQWAKTRQEQGALRGQAKPQRPQQMQPSQSWGSQEWTDVGRDSARNGWGADEDGEDDGGWGNTAATGGGRGGGWGDPGGGGGGGGRGHANYEDDDAAWAQPKTSHRERGRSHDHHKPKHRDADGWSSTGGADWGGSHGAPGKGHKAREVNDWGQTNAGTGWPSPNGHAALGQPKLAHGAGKSPRAHPGWGAIPEEEEEEEDDYDEEDEDGDELEDEDYDDLDDMYLDPRQADRKRKTNSGISYQYQPPAERLAPGLMPGMMPPSAMAPARPPSAMTPSRPYGTLPPGAFPPGMMPPGMTSPGMLPAGFMPHGVAPAGTLPPGAAPLHASPAAPQLGTFASFGPIDPHAPTTPSREYSRTMNIATGRMASAFEVSPPKRGRVSDSNDSGSPIESHGEGLKPATPALFNSRKRFARERIYWGFNPDKDERVSSLLRWVQAMSHGIAVLGVQKFLETGQRGALFANADFQVSTPDGGPKQPAFDWLTLQQIRPTMDRILQESVVCYKPMFQVIVFVFLLSKSGSSMAVWRRKIPVPESVRVPNHRDLEDVILDLPEEKVVYVDEAPPELDEPPPPPPPKKRGFWRRLFGIFRRKRKDKAQ</sequence>
<keyword evidence="4" id="KW-1185">Reference proteome</keyword>
<dbReference type="Proteomes" id="UP000703269">
    <property type="component" value="Unassembled WGS sequence"/>
</dbReference>
<reference evidence="3 4" key="1">
    <citation type="submission" date="2021-08" db="EMBL/GenBank/DDBJ databases">
        <title>Draft Genome Sequence of Phanerochaete sordida strain YK-624.</title>
        <authorList>
            <person name="Mori T."/>
            <person name="Dohra H."/>
            <person name="Suzuki T."/>
            <person name="Kawagishi H."/>
            <person name="Hirai H."/>
        </authorList>
    </citation>
    <scope>NUCLEOTIDE SEQUENCE [LARGE SCALE GENOMIC DNA]</scope>
    <source>
        <strain evidence="3 4">YK-624</strain>
    </source>
</reference>
<dbReference type="AlphaFoldDB" id="A0A9P3L7H3"/>
<evidence type="ECO:0000256" key="1">
    <source>
        <dbReference type="SAM" id="MobiDB-lite"/>
    </source>
</evidence>
<feature type="compositionally biased region" description="Gly residues" evidence="1">
    <location>
        <begin position="474"/>
        <end position="495"/>
    </location>
</feature>
<feature type="region of interest" description="Disordered" evidence="1">
    <location>
        <begin position="781"/>
        <end position="810"/>
    </location>
</feature>
<feature type="compositionally biased region" description="Basic residues" evidence="1">
    <location>
        <begin position="511"/>
        <end position="527"/>
    </location>
</feature>
<feature type="compositionally biased region" description="Polar residues" evidence="1">
    <location>
        <begin position="399"/>
        <end position="409"/>
    </location>
</feature>
<accession>A0A9P3L7H3</accession>
<evidence type="ECO:0000313" key="3">
    <source>
        <dbReference type="EMBL" id="GJE83998.1"/>
    </source>
</evidence>
<dbReference type="Pfam" id="PF26617">
    <property type="entry name" value="CcmS-like"/>
    <property type="match status" value="1"/>
</dbReference>
<organism evidence="3 4">
    <name type="scientific">Phanerochaete sordida</name>
    <dbReference type="NCBI Taxonomy" id="48140"/>
    <lineage>
        <taxon>Eukaryota</taxon>
        <taxon>Fungi</taxon>
        <taxon>Dikarya</taxon>
        <taxon>Basidiomycota</taxon>
        <taxon>Agaricomycotina</taxon>
        <taxon>Agaricomycetes</taxon>
        <taxon>Polyporales</taxon>
        <taxon>Phanerochaetaceae</taxon>
        <taxon>Phanerochaete</taxon>
    </lineage>
</organism>
<feature type="region of interest" description="Disordered" evidence="1">
    <location>
        <begin position="372"/>
        <end position="665"/>
    </location>
</feature>
<dbReference type="OrthoDB" id="3171339at2759"/>
<feature type="region of interest" description="Disordered" evidence="1">
    <location>
        <begin position="1"/>
        <end position="144"/>
    </location>
</feature>
<dbReference type="EMBL" id="BPQB01000001">
    <property type="protein sequence ID" value="GJE83998.1"/>
    <property type="molecule type" value="Genomic_DNA"/>
</dbReference>